<dbReference type="Proteomes" id="UP000324222">
    <property type="component" value="Unassembled WGS sequence"/>
</dbReference>
<protein>
    <submittedName>
        <fullName evidence="2">Uncharacterized protein</fullName>
    </submittedName>
</protein>
<accession>A0A5B7IVN4</accession>
<evidence type="ECO:0000313" key="3">
    <source>
        <dbReference type="Proteomes" id="UP000324222"/>
    </source>
</evidence>
<organism evidence="2 3">
    <name type="scientific">Portunus trituberculatus</name>
    <name type="common">Swimming crab</name>
    <name type="synonym">Neptunus trituberculatus</name>
    <dbReference type="NCBI Taxonomy" id="210409"/>
    <lineage>
        <taxon>Eukaryota</taxon>
        <taxon>Metazoa</taxon>
        <taxon>Ecdysozoa</taxon>
        <taxon>Arthropoda</taxon>
        <taxon>Crustacea</taxon>
        <taxon>Multicrustacea</taxon>
        <taxon>Malacostraca</taxon>
        <taxon>Eumalacostraca</taxon>
        <taxon>Eucarida</taxon>
        <taxon>Decapoda</taxon>
        <taxon>Pleocyemata</taxon>
        <taxon>Brachyura</taxon>
        <taxon>Eubrachyura</taxon>
        <taxon>Portunoidea</taxon>
        <taxon>Portunidae</taxon>
        <taxon>Portuninae</taxon>
        <taxon>Portunus</taxon>
    </lineage>
</organism>
<dbReference type="AlphaFoldDB" id="A0A5B7IVN4"/>
<feature type="region of interest" description="Disordered" evidence="1">
    <location>
        <begin position="1"/>
        <end position="25"/>
    </location>
</feature>
<comment type="caution">
    <text evidence="2">The sequence shown here is derived from an EMBL/GenBank/DDBJ whole genome shotgun (WGS) entry which is preliminary data.</text>
</comment>
<evidence type="ECO:0000313" key="2">
    <source>
        <dbReference type="EMBL" id="MPC87972.1"/>
    </source>
</evidence>
<keyword evidence="3" id="KW-1185">Reference proteome</keyword>
<evidence type="ECO:0000256" key="1">
    <source>
        <dbReference type="SAM" id="MobiDB-lite"/>
    </source>
</evidence>
<name>A0A5B7IVN4_PORTR</name>
<gene>
    <name evidence="2" type="ORF">E2C01_082859</name>
</gene>
<reference evidence="2 3" key="1">
    <citation type="submission" date="2019-05" db="EMBL/GenBank/DDBJ databases">
        <title>Another draft genome of Portunus trituberculatus and its Hox gene families provides insights of decapod evolution.</title>
        <authorList>
            <person name="Jeong J.-H."/>
            <person name="Song I."/>
            <person name="Kim S."/>
            <person name="Choi T."/>
            <person name="Kim D."/>
            <person name="Ryu S."/>
            <person name="Kim W."/>
        </authorList>
    </citation>
    <scope>NUCLEOTIDE SEQUENCE [LARGE SCALE GENOMIC DNA]</scope>
    <source>
        <tissue evidence="2">Muscle</tissue>
    </source>
</reference>
<dbReference type="EMBL" id="VSRR010076216">
    <property type="protein sequence ID" value="MPC87972.1"/>
    <property type="molecule type" value="Genomic_DNA"/>
</dbReference>
<proteinExistence type="predicted"/>
<sequence length="89" mass="10129">MQGTALCHHPDPAGETPLGEAASGRITQPHLCRSQGPHLSHFPQWLRHDPPEDVMVTFSRIFPGTTQARVGDEPVYTWQDVWDDWRDAW</sequence>